<dbReference type="InterPro" id="IPR052153">
    <property type="entry name" value="DVL/RTFL_small_peptides"/>
</dbReference>
<evidence type="ECO:0000256" key="5">
    <source>
        <dbReference type="ARBA" id="ARBA00022989"/>
    </source>
</evidence>
<dbReference type="Pfam" id="PF08137">
    <property type="entry name" value="DVL"/>
    <property type="match status" value="1"/>
</dbReference>
<organism evidence="8 9">
    <name type="scientific">Helianthus annuus</name>
    <name type="common">Common sunflower</name>
    <dbReference type="NCBI Taxonomy" id="4232"/>
    <lineage>
        <taxon>Eukaryota</taxon>
        <taxon>Viridiplantae</taxon>
        <taxon>Streptophyta</taxon>
        <taxon>Embryophyta</taxon>
        <taxon>Tracheophyta</taxon>
        <taxon>Spermatophyta</taxon>
        <taxon>Magnoliopsida</taxon>
        <taxon>eudicotyledons</taxon>
        <taxon>Gunneridae</taxon>
        <taxon>Pentapetalae</taxon>
        <taxon>asterids</taxon>
        <taxon>campanulids</taxon>
        <taxon>Asterales</taxon>
        <taxon>Asteraceae</taxon>
        <taxon>Asteroideae</taxon>
        <taxon>Heliantheae alliance</taxon>
        <taxon>Heliantheae</taxon>
        <taxon>Helianthus</taxon>
    </lineage>
</organism>
<reference evidence="8" key="2">
    <citation type="submission" date="2020-06" db="EMBL/GenBank/DDBJ databases">
        <title>Helianthus annuus Genome sequencing and assembly Release 2.</title>
        <authorList>
            <person name="Gouzy J."/>
            <person name="Langlade N."/>
            <person name="Munos S."/>
        </authorList>
    </citation>
    <scope>NUCLEOTIDE SEQUENCE</scope>
    <source>
        <tissue evidence="8">Leaves</tissue>
    </source>
</reference>
<evidence type="ECO:0000256" key="2">
    <source>
        <dbReference type="ARBA" id="ARBA00022473"/>
    </source>
</evidence>
<evidence type="ECO:0000256" key="3">
    <source>
        <dbReference type="ARBA" id="ARBA00022475"/>
    </source>
</evidence>
<name>A0A9K3DXN2_HELAN</name>
<dbReference type="GO" id="GO:0048367">
    <property type="term" value="P:shoot system development"/>
    <property type="evidence" value="ECO:0007669"/>
    <property type="project" value="UniProtKB-ARBA"/>
</dbReference>
<comment type="caution">
    <text evidence="8">The sequence shown here is derived from an EMBL/GenBank/DDBJ whole genome shotgun (WGS) entry which is preliminary data.</text>
</comment>
<dbReference type="Gramene" id="mRNA:HanXRQr2_Chr16g0773821">
    <property type="protein sequence ID" value="mRNA:HanXRQr2_Chr16g0773821"/>
    <property type="gene ID" value="HanXRQr2_Chr16g0773821"/>
</dbReference>
<proteinExistence type="inferred from homology"/>
<protein>
    <recommendedName>
        <fullName evidence="10">DVL</fullName>
    </recommendedName>
</protein>
<evidence type="ECO:0000313" key="9">
    <source>
        <dbReference type="Proteomes" id="UP000215914"/>
    </source>
</evidence>
<evidence type="ECO:0000256" key="7">
    <source>
        <dbReference type="ARBA" id="ARBA00024340"/>
    </source>
</evidence>
<evidence type="ECO:0008006" key="10">
    <source>
        <dbReference type="Google" id="ProtNLM"/>
    </source>
</evidence>
<dbReference type="AlphaFoldDB" id="A0A9K3DXN2"/>
<dbReference type="GO" id="GO:0005886">
    <property type="term" value="C:plasma membrane"/>
    <property type="evidence" value="ECO:0007669"/>
    <property type="project" value="UniProtKB-SubCell"/>
</dbReference>
<sequence>MKMMGSNKKRVSSRLGGILKEHKARIYIIRRCVVFFRFVLEIVHV</sequence>
<gene>
    <name evidence="8" type="ORF">HanXRQr2_Chr16g0773821</name>
</gene>
<keyword evidence="5" id="KW-1133">Transmembrane helix</keyword>
<keyword evidence="4" id="KW-0812">Transmembrane</keyword>
<evidence type="ECO:0000256" key="1">
    <source>
        <dbReference type="ARBA" id="ARBA00004162"/>
    </source>
</evidence>
<evidence type="ECO:0000256" key="6">
    <source>
        <dbReference type="ARBA" id="ARBA00023136"/>
    </source>
</evidence>
<dbReference type="PANTHER" id="PTHR47855:SF3">
    <property type="entry name" value="SMALL POLYPEPTIDE DEVIL 1-RELATED"/>
    <property type="match status" value="1"/>
</dbReference>
<dbReference type="GO" id="GO:0008285">
    <property type="term" value="P:negative regulation of cell population proliferation"/>
    <property type="evidence" value="ECO:0007669"/>
    <property type="project" value="InterPro"/>
</dbReference>
<dbReference type="InterPro" id="IPR012552">
    <property type="entry name" value="DVL"/>
</dbReference>
<reference evidence="8" key="1">
    <citation type="journal article" date="2017" name="Nature">
        <title>The sunflower genome provides insights into oil metabolism, flowering and Asterid evolution.</title>
        <authorList>
            <person name="Badouin H."/>
            <person name="Gouzy J."/>
            <person name="Grassa C.J."/>
            <person name="Murat F."/>
            <person name="Staton S.E."/>
            <person name="Cottret L."/>
            <person name="Lelandais-Briere C."/>
            <person name="Owens G.L."/>
            <person name="Carrere S."/>
            <person name="Mayjonade B."/>
            <person name="Legrand L."/>
            <person name="Gill N."/>
            <person name="Kane N.C."/>
            <person name="Bowers J.E."/>
            <person name="Hubner S."/>
            <person name="Bellec A."/>
            <person name="Berard A."/>
            <person name="Berges H."/>
            <person name="Blanchet N."/>
            <person name="Boniface M.C."/>
            <person name="Brunel D."/>
            <person name="Catrice O."/>
            <person name="Chaidir N."/>
            <person name="Claudel C."/>
            <person name="Donnadieu C."/>
            <person name="Faraut T."/>
            <person name="Fievet G."/>
            <person name="Helmstetter N."/>
            <person name="King M."/>
            <person name="Knapp S.J."/>
            <person name="Lai Z."/>
            <person name="Le Paslier M.C."/>
            <person name="Lippi Y."/>
            <person name="Lorenzon L."/>
            <person name="Mandel J.R."/>
            <person name="Marage G."/>
            <person name="Marchand G."/>
            <person name="Marquand E."/>
            <person name="Bret-Mestries E."/>
            <person name="Morien E."/>
            <person name="Nambeesan S."/>
            <person name="Nguyen T."/>
            <person name="Pegot-Espagnet P."/>
            <person name="Pouilly N."/>
            <person name="Raftis F."/>
            <person name="Sallet E."/>
            <person name="Schiex T."/>
            <person name="Thomas J."/>
            <person name="Vandecasteele C."/>
            <person name="Vares D."/>
            <person name="Vear F."/>
            <person name="Vautrin S."/>
            <person name="Crespi M."/>
            <person name="Mangin B."/>
            <person name="Burke J.M."/>
            <person name="Salse J."/>
            <person name="Munos S."/>
            <person name="Vincourt P."/>
            <person name="Rieseberg L.H."/>
            <person name="Langlade N.B."/>
        </authorList>
    </citation>
    <scope>NUCLEOTIDE SEQUENCE</scope>
    <source>
        <tissue evidence="8">Leaves</tissue>
    </source>
</reference>
<comment type="subcellular location">
    <subcellularLocation>
        <location evidence="1">Cell membrane</location>
        <topology evidence="1">Single-pass membrane protein</topology>
    </subcellularLocation>
</comment>
<keyword evidence="6" id="KW-0472">Membrane</keyword>
<comment type="similarity">
    <text evidence="7">Belongs to the DVL/RTFL small polypeptides family.</text>
</comment>
<dbReference type="PANTHER" id="PTHR47855">
    <property type="entry name" value="OS01G0525701 PROTEIN"/>
    <property type="match status" value="1"/>
</dbReference>
<evidence type="ECO:0000313" key="8">
    <source>
        <dbReference type="EMBL" id="KAF5762186.1"/>
    </source>
</evidence>
<dbReference type="EMBL" id="MNCJ02000331">
    <property type="protein sequence ID" value="KAF5762186.1"/>
    <property type="molecule type" value="Genomic_DNA"/>
</dbReference>
<keyword evidence="3" id="KW-1003">Cell membrane</keyword>
<accession>A0A9K3DXN2</accession>
<keyword evidence="2" id="KW-0217">Developmental protein</keyword>
<evidence type="ECO:0000256" key="4">
    <source>
        <dbReference type="ARBA" id="ARBA00022692"/>
    </source>
</evidence>
<keyword evidence="9" id="KW-1185">Reference proteome</keyword>
<dbReference type="Proteomes" id="UP000215914">
    <property type="component" value="Unassembled WGS sequence"/>
</dbReference>